<organism evidence="2 3">
    <name type="scientific">Tagetes erecta</name>
    <name type="common">African marigold</name>
    <dbReference type="NCBI Taxonomy" id="13708"/>
    <lineage>
        <taxon>Eukaryota</taxon>
        <taxon>Viridiplantae</taxon>
        <taxon>Streptophyta</taxon>
        <taxon>Embryophyta</taxon>
        <taxon>Tracheophyta</taxon>
        <taxon>Spermatophyta</taxon>
        <taxon>Magnoliopsida</taxon>
        <taxon>eudicotyledons</taxon>
        <taxon>Gunneridae</taxon>
        <taxon>Pentapetalae</taxon>
        <taxon>asterids</taxon>
        <taxon>campanulids</taxon>
        <taxon>Asterales</taxon>
        <taxon>Asteraceae</taxon>
        <taxon>Asteroideae</taxon>
        <taxon>Heliantheae alliance</taxon>
        <taxon>Tageteae</taxon>
        <taxon>Tagetes</taxon>
    </lineage>
</organism>
<reference evidence="2" key="1">
    <citation type="journal article" date="2023" name="bioRxiv">
        <title>Improved chromosome-level genome assembly for marigold (Tagetes erecta).</title>
        <authorList>
            <person name="Jiang F."/>
            <person name="Yuan L."/>
            <person name="Wang S."/>
            <person name="Wang H."/>
            <person name="Xu D."/>
            <person name="Wang A."/>
            <person name="Fan W."/>
        </authorList>
    </citation>
    <scope>NUCLEOTIDE SEQUENCE</scope>
    <source>
        <strain evidence="2">WSJ</strain>
        <tissue evidence="2">Leaf</tissue>
    </source>
</reference>
<feature type="compositionally biased region" description="Basic and acidic residues" evidence="1">
    <location>
        <begin position="71"/>
        <end position="81"/>
    </location>
</feature>
<dbReference type="EMBL" id="JAUHHV010000005">
    <property type="protein sequence ID" value="KAK1424596.1"/>
    <property type="molecule type" value="Genomic_DNA"/>
</dbReference>
<gene>
    <name evidence="2" type="ORF">QVD17_19929</name>
</gene>
<sequence>MKPLSTIAELNPAFLELQSYIDRFNSLPDTEAAKSGLQTLTIRELADKFSNVGQLGVDNATRSQTMVPPTPDRKSKAERRASTSSISAIILKQGELTEKEKLPTRGQSSLPATPALGKKTGSRPTAT</sequence>
<protein>
    <submittedName>
        <fullName evidence="2">Uncharacterized protein</fullName>
    </submittedName>
</protein>
<evidence type="ECO:0000256" key="1">
    <source>
        <dbReference type="SAM" id="MobiDB-lite"/>
    </source>
</evidence>
<keyword evidence="3" id="KW-1185">Reference proteome</keyword>
<evidence type="ECO:0000313" key="3">
    <source>
        <dbReference type="Proteomes" id="UP001229421"/>
    </source>
</evidence>
<proteinExistence type="predicted"/>
<feature type="region of interest" description="Disordered" evidence="1">
    <location>
        <begin position="56"/>
        <end position="127"/>
    </location>
</feature>
<dbReference type="Proteomes" id="UP001229421">
    <property type="component" value="Unassembled WGS sequence"/>
</dbReference>
<evidence type="ECO:0000313" key="2">
    <source>
        <dbReference type="EMBL" id="KAK1424596.1"/>
    </source>
</evidence>
<name>A0AAD8KNM1_TARER</name>
<accession>A0AAD8KNM1</accession>
<comment type="caution">
    <text evidence="2">The sequence shown here is derived from an EMBL/GenBank/DDBJ whole genome shotgun (WGS) entry which is preliminary data.</text>
</comment>
<dbReference type="AlphaFoldDB" id="A0AAD8KNM1"/>